<sequence length="89" mass="9461">MSGSFVLCRSCTTTALSPALLHHLVQPVAPPRLFSPPSANSSHLHHVRRKSWQTAPSGMRGALHPPHGTCQASLKRTLFGSSAAMGLSH</sequence>
<name>A0A395GS21_9EURO</name>
<dbReference type="RefSeq" id="XP_025572500.1">
    <property type="nucleotide sequence ID" value="XM_025720067.1"/>
</dbReference>
<dbReference type="Proteomes" id="UP000249402">
    <property type="component" value="Unassembled WGS sequence"/>
</dbReference>
<feature type="region of interest" description="Disordered" evidence="1">
    <location>
        <begin position="35"/>
        <end position="67"/>
    </location>
</feature>
<evidence type="ECO:0000313" key="2">
    <source>
        <dbReference type="EMBL" id="RAK98172.1"/>
    </source>
</evidence>
<keyword evidence="3" id="KW-1185">Reference proteome</keyword>
<dbReference type="AlphaFoldDB" id="A0A395GS21"/>
<dbReference type="VEuPathDB" id="FungiDB:BO80DRAFT_427660"/>
<evidence type="ECO:0000256" key="1">
    <source>
        <dbReference type="SAM" id="MobiDB-lite"/>
    </source>
</evidence>
<accession>A0A395GS21</accession>
<gene>
    <name evidence="2" type="ORF">BO80DRAFT_427660</name>
</gene>
<dbReference type="EMBL" id="KZ824456">
    <property type="protein sequence ID" value="RAK98172.1"/>
    <property type="molecule type" value="Genomic_DNA"/>
</dbReference>
<reference evidence="2 3" key="1">
    <citation type="submission" date="2018-02" db="EMBL/GenBank/DDBJ databases">
        <title>The genomes of Aspergillus section Nigri reveals drivers in fungal speciation.</title>
        <authorList>
            <consortium name="DOE Joint Genome Institute"/>
            <person name="Vesth T.C."/>
            <person name="Nybo J."/>
            <person name="Theobald S."/>
            <person name="Brandl J."/>
            <person name="Frisvad J.C."/>
            <person name="Nielsen K.F."/>
            <person name="Lyhne E.K."/>
            <person name="Kogle M.E."/>
            <person name="Kuo A."/>
            <person name="Riley R."/>
            <person name="Clum A."/>
            <person name="Nolan M."/>
            <person name="Lipzen A."/>
            <person name="Salamov A."/>
            <person name="Henrissat B."/>
            <person name="Wiebenga A."/>
            <person name="De vries R.P."/>
            <person name="Grigoriev I.V."/>
            <person name="Mortensen U.H."/>
            <person name="Andersen M.R."/>
            <person name="Baker S.E."/>
        </authorList>
    </citation>
    <scope>NUCLEOTIDE SEQUENCE [LARGE SCALE GENOMIC DNA]</scope>
    <source>
        <strain evidence="2 3">CBS 121593</strain>
    </source>
</reference>
<proteinExistence type="predicted"/>
<organism evidence="2 3">
    <name type="scientific">Aspergillus ibericus CBS 121593</name>
    <dbReference type="NCBI Taxonomy" id="1448316"/>
    <lineage>
        <taxon>Eukaryota</taxon>
        <taxon>Fungi</taxon>
        <taxon>Dikarya</taxon>
        <taxon>Ascomycota</taxon>
        <taxon>Pezizomycotina</taxon>
        <taxon>Eurotiomycetes</taxon>
        <taxon>Eurotiomycetidae</taxon>
        <taxon>Eurotiales</taxon>
        <taxon>Aspergillaceae</taxon>
        <taxon>Aspergillus</taxon>
        <taxon>Aspergillus subgen. Circumdati</taxon>
    </lineage>
</organism>
<protein>
    <submittedName>
        <fullName evidence="2">Uncharacterized protein</fullName>
    </submittedName>
</protein>
<dbReference type="GeneID" id="37224932"/>
<evidence type="ECO:0000313" key="3">
    <source>
        <dbReference type="Proteomes" id="UP000249402"/>
    </source>
</evidence>